<feature type="domain" description="Acetyl xylan esterase" evidence="1">
    <location>
        <begin position="121"/>
        <end position="296"/>
    </location>
</feature>
<reference evidence="2 3" key="1">
    <citation type="submission" date="2018-07" db="EMBL/GenBank/DDBJ databases">
        <title>Genome analysis of Larkinella rosea.</title>
        <authorList>
            <person name="Zhou Z."/>
            <person name="Wang G."/>
        </authorList>
    </citation>
    <scope>NUCLEOTIDE SEQUENCE [LARGE SCALE GENOMIC DNA]</scope>
    <source>
        <strain evidence="3">zzj9</strain>
    </source>
</reference>
<organism evidence="2 3">
    <name type="scientific">Larkinella punicea</name>
    <dbReference type="NCBI Taxonomy" id="2315727"/>
    <lineage>
        <taxon>Bacteria</taxon>
        <taxon>Pseudomonadati</taxon>
        <taxon>Bacteroidota</taxon>
        <taxon>Cytophagia</taxon>
        <taxon>Cytophagales</taxon>
        <taxon>Spirosomataceae</taxon>
        <taxon>Larkinella</taxon>
    </lineage>
</organism>
<dbReference type="OrthoDB" id="3668964at2"/>
<dbReference type="InterPro" id="IPR008391">
    <property type="entry name" value="AXE1_dom"/>
</dbReference>
<comment type="caution">
    <text evidence="2">The sequence shown here is derived from an EMBL/GenBank/DDBJ whole genome shotgun (WGS) entry which is preliminary data.</text>
</comment>
<name>A0A368JIK5_9BACT</name>
<evidence type="ECO:0000313" key="3">
    <source>
        <dbReference type="Proteomes" id="UP000253383"/>
    </source>
</evidence>
<sequence length="743" mass="82436">MNRLCMAYRQLRSVRSGTTWKQLLVLCSLCLLLPGRIVAQKEYNVLQNWFLLRSDDNALFRHLLRQSTNHLEKRTATVARINTLNDWKKRQQWARQTLRDAIGPFPERTPLNAKTVRVLHKKGYRVEHLIYESQPGFYVPATLFVPEPLTGKAPGIVYCSGHSPTGYKAHPYQQVLLNLVQKGFVVLAFEAVGQGERLEYGDEKTGKSFVGSPTREHDMPGVQTFISGSCQARYMLWDGIRALDYLLTRPEVDPARIGMTGRSGGGTQTAFIGALDDRILATAPECYITNFTRLLQALGPPDAEQNLPNIIGRAFDEPDFLLARAPKPTLMITTLNDYFNHQGSRDTHAEVSRIYQAYGKPENFGMVEDIAAHASTRKNREAMYAFFQKTLRNPGNAQEDSVEYLTTEEIQVTPTGQVSTSQKTETIFSLNARQADKLLADLQKARKNPGVHLPNVVREAQKLSGYLAPNPDDKPVFVGVLPKKGFQIEKQFIKGEGDYVIPYLLYVPSKPNGKAVIYVSPKGKASLTSNEEVLTLVNGGCHVLLPDLIGTGETGPGQWAGSNYFQHVKMDGLGYDLWYGSVLIGRSLVGLRAGDVVKLVKLLKRKGATDVGGIAVRELSPVLLHAAAFEPAISRVALLNPYVSYHSITAHQFYNLDFIEGTVSAALTAYDLADLAASLAPRKLLMTNVTDGKGSEQTQDVLQNELSFVTSTYQHAGFPRAFHLTTGDANNEILNDFFADWMK</sequence>
<proteinExistence type="predicted"/>
<protein>
    <submittedName>
        <fullName evidence="2">Xylan esterase</fullName>
    </submittedName>
</protein>
<dbReference type="PANTHER" id="PTHR22946:SF8">
    <property type="entry name" value="ACETYL XYLAN ESTERASE DOMAIN-CONTAINING PROTEIN"/>
    <property type="match status" value="1"/>
</dbReference>
<dbReference type="InterPro" id="IPR029058">
    <property type="entry name" value="AB_hydrolase_fold"/>
</dbReference>
<accession>A0A368JIK5</accession>
<dbReference type="AlphaFoldDB" id="A0A368JIK5"/>
<evidence type="ECO:0000313" key="2">
    <source>
        <dbReference type="EMBL" id="RCR67489.1"/>
    </source>
</evidence>
<dbReference type="SUPFAM" id="SSF53474">
    <property type="entry name" value="alpha/beta-Hydrolases"/>
    <property type="match status" value="2"/>
</dbReference>
<dbReference type="Pfam" id="PF05448">
    <property type="entry name" value="AXE1"/>
    <property type="match status" value="1"/>
</dbReference>
<keyword evidence="3" id="KW-1185">Reference proteome</keyword>
<dbReference type="EMBL" id="QOWE01000019">
    <property type="protein sequence ID" value="RCR67489.1"/>
    <property type="molecule type" value="Genomic_DNA"/>
</dbReference>
<dbReference type="Gene3D" id="3.40.50.1820">
    <property type="entry name" value="alpha/beta hydrolase"/>
    <property type="match status" value="2"/>
</dbReference>
<dbReference type="InterPro" id="IPR050261">
    <property type="entry name" value="FrsA_esterase"/>
</dbReference>
<evidence type="ECO:0000259" key="1">
    <source>
        <dbReference type="Pfam" id="PF05448"/>
    </source>
</evidence>
<dbReference type="Proteomes" id="UP000253383">
    <property type="component" value="Unassembled WGS sequence"/>
</dbReference>
<gene>
    <name evidence="2" type="ORF">DUE52_22065</name>
</gene>
<dbReference type="PANTHER" id="PTHR22946">
    <property type="entry name" value="DIENELACTONE HYDROLASE DOMAIN-CONTAINING PROTEIN-RELATED"/>
    <property type="match status" value="1"/>
</dbReference>